<reference evidence="1 2" key="1">
    <citation type="submission" date="2014-12" db="EMBL/GenBank/DDBJ databases">
        <title>Whole genome sequencing of Sphingobium xenophagum OW59.</title>
        <authorList>
            <person name="Ohta Y."/>
            <person name="Nishi S."/>
            <person name="Hatada Y."/>
        </authorList>
    </citation>
    <scope>NUCLEOTIDE SEQUENCE [LARGE SCALE GENOMIC DNA]</scope>
    <source>
        <strain evidence="1 2">OW59</strain>
    </source>
</reference>
<dbReference type="EMBL" id="BBQY01000004">
    <property type="protein sequence ID" value="GBH30129.1"/>
    <property type="molecule type" value="Genomic_DNA"/>
</dbReference>
<accession>A0A401J0H5</accession>
<dbReference type="Proteomes" id="UP000290975">
    <property type="component" value="Unassembled WGS sequence"/>
</dbReference>
<gene>
    <name evidence="1" type="ORF">MBESOW_P1383</name>
</gene>
<name>A0A401J0H5_SPHXE</name>
<organism evidence="1 2">
    <name type="scientific">Sphingobium xenophagum</name>
    <dbReference type="NCBI Taxonomy" id="121428"/>
    <lineage>
        <taxon>Bacteria</taxon>
        <taxon>Pseudomonadati</taxon>
        <taxon>Pseudomonadota</taxon>
        <taxon>Alphaproteobacteria</taxon>
        <taxon>Sphingomonadales</taxon>
        <taxon>Sphingomonadaceae</taxon>
        <taxon>Sphingobium</taxon>
    </lineage>
</organism>
<dbReference type="STRING" id="1192759.GCA_000277525_00019"/>
<comment type="caution">
    <text evidence="1">The sequence shown here is derived from an EMBL/GenBank/DDBJ whole genome shotgun (WGS) entry which is preliminary data.</text>
</comment>
<keyword evidence="2" id="KW-1185">Reference proteome</keyword>
<dbReference type="AlphaFoldDB" id="A0A401J0H5"/>
<sequence length="152" mass="17415">MSSRNLTPDEIALARGVFGAAIDYGRVRVHARKWWPFQPRGVTMAPDGDLWFHPDGGLFCADFCESPLHIQGHFIHEMTHVWQAQRSGKWWLPLMRHPFCRYGYAIVPGKPFERYGIEQQAEIVRHTFLLRRGVAVKGKPGLEAYEGLLPFG</sequence>
<evidence type="ECO:0000313" key="1">
    <source>
        <dbReference type="EMBL" id="GBH30129.1"/>
    </source>
</evidence>
<protein>
    <recommendedName>
        <fullName evidence="3">Vgr related protein</fullName>
    </recommendedName>
</protein>
<dbReference type="RefSeq" id="WP_130752446.1">
    <property type="nucleotide sequence ID" value="NZ_BBQY01000004.1"/>
</dbReference>
<proteinExistence type="predicted"/>
<evidence type="ECO:0000313" key="2">
    <source>
        <dbReference type="Proteomes" id="UP000290975"/>
    </source>
</evidence>
<evidence type="ECO:0008006" key="3">
    <source>
        <dbReference type="Google" id="ProtNLM"/>
    </source>
</evidence>